<dbReference type="EMBL" id="CADEPI010000006">
    <property type="protein sequence ID" value="CAB3361754.1"/>
    <property type="molecule type" value="Genomic_DNA"/>
</dbReference>
<feature type="domain" description="G-protein coupled receptors family 3 profile" evidence="16">
    <location>
        <begin position="565"/>
        <end position="829"/>
    </location>
</feature>
<evidence type="ECO:0000256" key="2">
    <source>
        <dbReference type="ARBA" id="ARBA00007242"/>
    </source>
</evidence>
<dbReference type="InterPro" id="IPR050726">
    <property type="entry name" value="mGluR"/>
</dbReference>
<feature type="transmembrane region" description="Helical" evidence="14">
    <location>
        <begin position="724"/>
        <end position="743"/>
    </location>
</feature>
<dbReference type="GO" id="GO:0005886">
    <property type="term" value="C:plasma membrane"/>
    <property type="evidence" value="ECO:0007669"/>
    <property type="project" value="UniProtKB-SubCell"/>
</dbReference>
<feature type="transmembrane region" description="Helical" evidence="14">
    <location>
        <begin position="631"/>
        <end position="649"/>
    </location>
</feature>
<name>A0A8S1C1N6_9INSE</name>
<feature type="transmembrane region" description="Helical" evidence="14">
    <location>
        <begin position="755"/>
        <end position="777"/>
    </location>
</feature>
<accession>A0A8S1C1N6</accession>
<protein>
    <recommendedName>
        <fullName evidence="16">G-protein coupled receptors family 3 profile domain-containing protein</fullName>
    </recommendedName>
</protein>
<evidence type="ECO:0000256" key="6">
    <source>
        <dbReference type="ARBA" id="ARBA00022989"/>
    </source>
</evidence>
<comment type="caution">
    <text evidence="17">The sequence shown here is derived from an EMBL/GenBank/DDBJ whole genome shotgun (WGS) entry which is preliminary data.</text>
</comment>
<organism evidence="17 18">
    <name type="scientific">Cloeon dipterum</name>
    <dbReference type="NCBI Taxonomy" id="197152"/>
    <lineage>
        <taxon>Eukaryota</taxon>
        <taxon>Metazoa</taxon>
        <taxon>Ecdysozoa</taxon>
        <taxon>Arthropoda</taxon>
        <taxon>Hexapoda</taxon>
        <taxon>Insecta</taxon>
        <taxon>Pterygota</taxon>
        <taxon>Palaeoptera</taxon>
        <taxon>Ephemeroptera</taxon>
        <taxon>Pisciforma</taxon>
        <taxon>Baetidae</taxon>
        <taxon>Cloeon</taxon>
    </lineage>
</organism>
<dbReference type="InterPro" id="IPR000162">
    <property type="entry name" value="GPCR_3_mtglu_rcpt"/>
</dbReference>
<gene>
    <name evidence="17" type="ORF">CLODIP_2_CD15848</name>
</gene>
<keyword evidence="18" id="KW-1185">Reference proteome</keyword>
<evidence type="ECO:0000256" key="15">
    <source>
        <dbReference type="SAM" id="SignalP"/>
    </source>
</evidence>
<dbReference type="InterPro" id="IPR038550">
    <property type="entry name" value="GPCR_3_9-Cys_sf"/>
</dbReference>
<feature type="chain" id="PRO_5035751553" description="G-protein coupled receptors family 3 profile domain-containing protein" evidence="15">
    <location>
        <begin position="17"/>
        <end position="848"/>
    </location>
</feature>
<dbReference type="InterPro" id="IPR017978">
    <property type="entry name" value="GPCR_3_C"/>
</dbReference>
<dbReference type="PANTHER" id="PTHR24060">
    <property type="entry name" value="METABOTROPIC GLUTAMATE RECEPTOR"/>
    <property type="match status" value="1"/>
</dbReference>
<evidence type="ECO:0000256" key="8">
    <source>
        <dbReference type="ARBA" id="ARBA00023136"/>
    </source>
</evidence>
<sequence>MRVLVVLLALSGCCLAQLSVKMPGDIVLGGLFPVHEKGEKSPCGAKVYNRGVQRLEAMMFAVDKINADKTLLPTIRLGVNILDTCSRDTYALNRSLEFIRGSLNNLDVSAFECNDRRPPRIRSNSTGPVFGVVGGSYSSVSLQVANLLRLFHIPQISPASTAKALSDKSRFDYFARTVPPDTFQAIALVDIVKSLNWSYVSTVYSEGSYGEYGIEVFHREAQERNVCIAAAEKVPSAADERVFETILGKLLKKQNAKGVVLFTRAEDARGLLNASKRMQTSLHWIASDGWGKQQKLVESLEEVAEGAITVELQSEHMPGFDEYMMSLTPDNNHRNPWFDEYWQDTFSCILPQYMNAEDVDQEICSMDLRLSEKVGYEQESKVQFVVDAVYAFAYALHNLHRDLCRPKDKVCPAMATYDGGDFYRNYLLNVAFKDLGNSEVKFDSQGDGLARYDILNYQKLPNTSGYHYKVVGKWFHSLELNIDELVWNRGSDVIPTSACSLPCAVGMIKMQQGDTCCWICDKCEDYEFVYDEFTCRDCGPGRWPYPDKLSCFDLPLQYMRWDSLFAIVPAAISCLGIILTMGVVILFIRNNDTPIVKASGRELSYLLLGGILLCYLNTFALLVKPTTTSCILQRFGVGGGFSIIYGALLTKTNRISRIFDSAAKSAKRPDFISPRSQLIITCTFIGVQVLFTAVWLLVETPGTRHYYPDRTQVILKCKIHDSSFLISQVYNMLLITICTVYAVKTRKIPENFNESKFIGFTMYTTCIIWLAFIPIYFGTGNSYEIQVTTLCVAISLSASVALVCLYSPKIYIIVFHPDKNVRKLTMNSATYRKAPTSSTSANHAETFL</sequence>
<dbReference type="AlphaFoldDB" id="A0A8S1C1N6"/>
<dbReference type="PROSITE" id="PS00979">
    <property type="entry name" value="G_PROTEIN_RECEP_F3_1"/>
    <property type="match status" value="1"/>
</dbReference>
<evidence type="ECO:0000256" key="7">
    <source>
        <dbReference type="ARBA" id="ARBA00023040"/>
    </source>
</evidence>
<keyword evidence="10" id="KW-0675">Receptor</keyword>
<keyword evidence="9" id="KW-1015">Disulfide bond</keyword>
<dbReference type="Gene3D" id="2.10.50.30">
    <property type="entry name" value="GPCR, family 3, nine cysteines domain"/>
    <property type="match status" value="1"/>
</dbReference>
<dbReference type="InterPro" id="IPR017979">
    <property type="entry name" value="GPCR_3_CS"/>
</dbReference>
<dbReference type="OrthoDB" id="425344at2759"/>
<evidence type="ECO:0000256" key="9">
    <source>
        <dbReference type="ARBA" id="ARBA00023157"/>
    </source>
</evidence>
<dbReference type="InterPro" id="IPR028082">
    <property type="entry name" value="Peripla_BP_I"/>
</dbReference>
<dbReference type="PROSITE" id="PS00981">
    <property type="entry name" value="G_PROTEIN_RECEP_F3_3"/>
    <property type="match status" value="1"/>
</dbReference>
<dbReference type="Pfam" id="PF01094">
    <property type="entry name" value="ANF_receptor"/>
    <property type="match status" value="1"/>
</dbReference>
<evidence type="ECO:0000313" key="18">
    <source>
        <dbReference type="Proteomes" id="UP000494165"/>
    </source>
</evidence>
<evidence type="ECO:0000256" key="1">
    <source>
        <dbReference type="ARBA" id="ARBA00004651"/>
    </source>
</evidence>
<reference evidence="17 18" key="1">
    <citation type="submission" date="2020-04" db="EMBL/GenBank/DDBJ databases">
        <authorList>
            <person name="Alioto T."/>
            <person name="Alioto T."/>
            <person name="Gomez Garrido J."/>
        </authorList>
    </citation>
    <scope>NUCLEOTIDE SEQUENCE [LARGE SCALE GENOMIC DNA]</scope>
</reference>
<keyword evidence="11" id="KW-0325">Glycoprotein</keyword>
<dbReference type="InterPro" id="IPR011500">
    <property type="entry name" value="GPCR_3_9-Cys_dom"/>
</dbReference>
<dbReference type="FunFam" id="2.10.50.30:FF:000001">
    <property type="entry name" value="metabotropic glutamate receptor 1"/>
    <property type="match status" value="1"/>
</dbReference>
<comment type="subcellular location">
    <subcellularLocation>
        <location evidence="1">Cell membrane</location>
        <topology evidence="1">Multi-pass membrane protein</topology>
    </subcellularLocation>
</comment>
<keyword evidence="6 14" id="KW-1133">Transmembrane helix</keyword>
<feature type="signal peptide" evidence="15">
    <location>
        <begin position="1"/>
        <end position="16"/>
    </location>
</feature>
<keyword evidence="4 14" id="KW-0812">Transmembrane</keyword>
<dbReference type="GO" id="GO:0004930">
    <property type="term" value="F:G protein-coupled receptor activity"/>
    <property type="evidence" value="ECO:0007669"/>
    <property type="project" value="UniProtKB-KW"/>
</dbReference>
<dbReference type="Gene3D" id="3.40.50.2300">
    <property type="match status" value="2"/>
</dbReference>
<dbReference type="PRINTS" id="PR00593">
    <property type="entry name" value="MTABOTROPICR"/>
</dbReference>
<feature type="transmembrane region" description="Helical" evidence="14">
    <location>
        <begin position="564"/>
        <end position="588"/>
    </location>
</feature>
<proteinExistence type="inferred from homology"/>
<keyword evidence="8 14" id="KW-0472">Membrane</keyword>
<dbReference type="Pfam" id="PF07562">
    <property type="entry name" value="NCD3G"/>
    <property type="match status" value="1"/>
</dbReference>
<dbReference type="SUPFAM" id="SSF53822">
    <property type="entry name" value="Periplasmic binding protein-like I"/>
    <property type="match status" value="1"/>
</dbReference>
<feature type="transmembrane region" description="Helical" evidence="14">
    <location>
        <begin position="678"/>
        <end position="698"/>
    </location>
</feature>
<evidence type="ECO:0000256" key="11">
    <source>
        <dbReference type="ARBA" id="ARBA00023180"/>
    </source>
</evidence>
<dbReference type="Proteomes" id="UP000494165">
    <property type="component" value="Unassembled WGS sequence"/>
</dbReference>
<dbReference type="PROSITE" id="PS00980">
    <property type="entry name" value="G_PROTEIN_RECEP_F3_2"/>
    <property type="match status" value="1"/>
</dbReference>
<keyword evidence="3" id="KW-1003">Cell membrane</keyword>
<comment type="similarity">
    <text evidence="2">Belongs to the G-protein coupled receptor 3 family.</text>
</comment>
<evidence type="ECO:0000256" key="4">
    <source>
        <dbReference type="ARBA" id="ARBA00022692"/>
    </source>
</evidence>
<evidence type="ECO:0000256" key="13">
    <source>
        <dbReference type="ARBA" id="ARBA00054813"/>
    </source>
</evidence>
<keyword evidence="7" id="KW-0297">G-protein coupled receptor</keyword>
<evidence type="ECO:0000313" key="17">
    <source>
        <dbReference type="EMBL" id="CAB3361754.1"/>
    </source>
</evidence>
<evidence type="ECO:0000259" key="16">
    <source>
        <dbReference type="PROSITE" id="PS50259"/>
    </source>
</evidence>
<dbReference type="PROSITE" id="PS50259">
    <property type="entry name" value="G_PROTEIN_RECEP_F3_4"/>
    <property type="match status" value="1"/>
</dbReference>
<evidence type="ECO:0000256" key="5">
    <source>
        <dbReference type="ARBA" id="ARBA00022729"/>
    </source>
</evidence>
<dbReference type="InterPro" id="IPR001828">
    <property type="entry name" value="ANF_lig-bd_rcpt"/>
</dbReference>
<evidence type="ECO:0000256" key="14">
    <source>
        <dbReference type="SAM" id="Phobius"/>
    </source>
</evidence>
<keyword evidence="5 15" id="KW-0732">Signal</keyword>
<comment type="function">
    <text evidence="13">G-protein coupled receptor for glutamate. Ligand binding causes a conformation change that triggers signaling via guanine nucleotide-binding proteins (G proteins) and modulates the activity of down-stream effectors.</text>
</comment>
<keyword evidence="12" id="KW-0807">Transducer</keyword>
<dbReference type="FunFam" id="3.40.50.2300:FF:000009">
    <property type="entry name" value="Glutamate receptor, metabotropic 4"/>
    <property type="match status" value="1"/>
</dbReference>
<feature type="transmembrane region" description="Helical" evidence="14">
    <location>
        <begin position="783"/>
        <end position="806"/>
    </location>
</feature>
<evidence type="ECO:0000256" key="10">
    <source>
        <dbReference type="ARBA" id="ARBA00023170"/>
    </source>
</evidence>
<evidence type="ECO:0000256" key="3">
    <source>
        <dbReference type="ARBA" id="ARBA00022475"/>
    </source>
</evidence>
<evidence type="ECO:0000256" key="12">
    <source>
        <dbReference type="ARBA" id="ARBA00023224"/>
    </source>
</evidence>
<dbReference type="Pfam" id="PF00003">
    <property type="entry name" value="7tm_3"/>
    <property type="match status" value="1"/>
</dbReference>
<dbReference type="CDD" id="cd15934">
    <property type="entry name" value="7tmC_mGluRs_group2_3"/>
    <property type="match status" value="1"/>
</dbReference>
<dbReference type="InterPro" id="IPR000337">
    <property type="entry name" value="GPCR_3"/>
</dbReference>
<feature type="transmembrane region" description="Helical" evidence="14">
    <location>
        <begin position="603"/>
        <end position="625"/>
    </location>
</feature>
<dbReference type="PRINTS" id="PR00248">
    <property type="entry name" value="GPCRMGR"/>
</dbReference>